<comment type="caution">
    <text evidence="3">The sequence shown here is derived from an EMBL/GenBank/DDBJ whole genome shotgun (WGS) entry which is preliminary data.</text>
</comment>
<keyword evidence="4" id="KW-1185">Reference proteome</keyword>
<dbReference type="Proteomes" id="UP001281203">
    <property type="component" value="Unassembled WGS sequence"/>
</dbReference>
<evidence type="ECO:0000313" key="4">
    <source>
        <dbReference type="Proteomes" id="UP001281203"/>
    </source>
</evidence>
<feature type="transmembrane region" description="Helical" evidence="2">
    <location>
        <begin position="6"/>
        <end position="26"/>
    </location>
</feature>
<protein>
    <submittedName>
        <fullName evidence="3">Uncharacterized protein</fullName>
    </submittedName>
</protein>
<keyword evidence="2" id="KW-0812">Transmembrane</keyword>
<dbReference type="RefSeq" id="WP_317065336.1">
    <property type="nucleotide sequence ID" value="NZ_WBKO01000002.1"/>
</dbReference>
<accession>A0ABU3X4D3</accession>
<gene>
    <name evidence="3" type="ORF">F8E02_09725</name>
</gene>
<proteinExistence type="predicted"/>
<sequence length="173" mass="18318">MDSTTIFLVVIMAVVIAGFAGILYFFRKIEQALAAERQSCSPGVTATQGGSGGAAQPLQRPVPSLDEIDPKKIGSLEEYLGAIGQKYGLASFTLATADGLLIGSTKAGAQGEAAQYSYLYTQGRLHDETGAELLGIPYRGETVIGIARPSEHLSADLMSALEQDTQDALRHWV</sequence>
<keyword evidence="2" id="KW-1133">Transmembrane helix</keyword>
<name>A0ABU3X4D3_9EURY</name>
<organism evidence="3 4">
    <name type="scientific">Methanoculleus caldifontis</name>
    <dbReference type="NCBI Taxonomy" id="2651577"/>
    <lineage>
        <taxon>Archaea</taxon>
        <taxon>Methanobacteriati</taxon>
        <taxon>Methanobacteriota</taxon>
        <taxon>Stenosarchaea group</taxon>
        <taxon>Methanomicrobia</taxon>
        <taxon>Methanomicrobiales</taxon>
        <taxon>Methanomicrobiaceae</taxon>
        <taxon>Methanoculleus</taxon>
    </lineage>
</organism>
<dbReference type="EMBL" id="WBKO01000002">
    <property type="protein sequence ID" value="MDV2482271.1"/>
    <property type="molecule type" value="Genomic_DNA"/>
</dbReference>
<reference evidence="3 4" key="1">
    <citation type="submission" date="2019-10" db="EMBL/GenBank/DDBJ databases">
        <title>Isolation and characterization of Methanoculleus sp. Wushi-C6 from a hot spring well.</title>
        <authorList>
            <person name="Chen S.-C."/>
            <person name="Lan Z.-H."/>
            <person name="You Y.-T."/>
            <person name="Lai M.-C."/>
        </authorList>
    </citation>
    <scope>NUCLEOTIDE SEQUENCE [LARGE SCALE GENOMIC DNA]</scope>
    <source>
        <strain evidence="3 4">Wushi-C6</strain>
    </source>
</reference>
<keyword evidence="2" id="KW-0472">Membrane</keyword>
<evidence type="ECO:0000256" key="2">
    <source>
        <dbReference type="SAM" id="Phobius"/>
    </source>
</evidence>
<feature type="region of interest" description="Disordered" evidence="1">
    <location>
        <begin position="44"/>
        <end position="65"/>
    </location>
</feature>
<evidence type="ECO:0000256" key="1">
    <source>
        <dbReference type="SAM" id="MobiDB-lite"/>
    </source>
</evidence>
<evidence type="ECO:0000313" key="3">
    <source>
        <dbReference type="EMBL" id="MDV2482271.1"/>
    </source>
</evidence>